<dbReference type="PANTHER" id="PTHR35201">
    <property type="entry name" value="TERPENE SYNTHASE"/>
    <property type="match status" value="1"/>
</dbReference>
<dbReference type="SFLD" id="SFLDS00005">
    <property type="entry name" value="Isoprenoid_Synthase_Type_I"/>
    <property type="match status" value="2"/>
</dbReference>
<sequence length="713" mass="80503">MSVQSAQAFVLPDFYLPHPARLNPNVEHARAHSTTWARRMGMLDAGVWDDEALARMDYALMCGYTHPDCDAPMLDLITEWYVWVFFFDDHFLEIFKYSRDLKGARVYLDRLERFMPAEGGPDAEPENPAEAGLADLWARTTPSMSPAWRRRFITSTHNLLVESMWELQNIDAGRVANPIEYIQMRRRVGGAPWSANLIEVVNAELPPRLAGRRALRVLGDTFSDAVHLRNDLFSYQREVEEEGENSNAVLVFERFLGCATQRSAELTNDLLTSRLQQFENTALTEVPALLAENAALPDEVFAVSSYVRGLQDWQAGGHEWHARSSRYMNAGAQTAAWSLPTGPTGWGASAALLGRTGTPVRARQFLHMRFAPVGPLPLPDFHMPYPVRVSGHLEGARRHNLEWSERMGMFGPGGVWQPGRFVGMDLAYCAAMIHPDASAEQLDLTSDWLSWGTYGDDYFPVAFGVTNNLAGAKASHIRLGLFMPLDGTDTPEPLDPLERGLADLWARTAGPMPMTARAGLRRAIRSMTGSWIWELANQVQQRVPDPIDYVEMRRRTFGSDLTIALSRFSHAEVVPPELFDHRVLRELDTAAQDYACFLNDVFSYQKEIEVEGEVHNLVFVLEQFLGTDRFEAVRLVNDLMTARMKQFTLIADHDLPALIEELQLADAAGDALRRHADYLKNWMSGILEWHRKATRYTPAELKARYGDIHESTR</sequence>
<dbReference type="Pfam" id="PF19086">
    <property type="entry name" value="Terpene_syn_C_2"/>
    <property type="match status" value="2"/>
</dbReference>
<protein>
    <recommendedName>
        <fullName evidence="2">Terpene synthase</fullName>
        <ecNumber evidence="2">4.2.3.-</ecNumber>
    </recommendedName>
</protein>
<accession>A0ABT9P6K1</accession>
<dbReference type="GO" id="GO:0052577">
    <property type="term" value="F:germacrene-D synthase activity"/>
    <property type="evidence" value="ECO:0007669"/>
    <property type="project" value="UniProtKB-EC"/>
</dbReference>
<dbReference type="PANTHER" id="PTHR35201:SF4">
    <property type="entry name" value="BETA-PINACENE SYNTHASE-RELATED"/>
    <property type="match status" value="1"/>
</dbReference>
<dbReference type="GO" id="GO:0034004">
    <property type="term" value="F:germacradienol synthase activity"/>
    <property type="evidence" value="ECO:0007669"/>
    <property type="project" value="UniProtKB-EC"/>
</dbReference>
<organism evidence="3 4">
    <name type="scientific">Kineosporia succinea</name>
    <dbReference type="NCBI Taxonomy" id="84632"/>
    <lineage>
        <taxon>Bacteria</taxon>
        <taxon>Bacillati</taxon>
        <taxon>Actinomycetota</taxon>
        <taxon>Actinomycetes</taxon>
        <taxon>Kineosporiales</taxon>
        <taxon>Kineosporiaceae</taxon>
        <taxon>Kineosporia</taxon>
    </lineage>
</organism>
<evidence type="ECO:0000313" key="3">
    <source>
        <dbReference type="EMBL" id="MDP9828092.1"/>
    </source>
</evidence>
<dbReference type="SUPFAM" id="SSF48576">
    <property type="entry name" value="Terpenoid synthases"/>
    <property type="match status" value="2"/>
</dbReference>
<keyword evidence="1 2" id="KW-0456">Lyase</keyword>
<gene>
    <name evidence="3" type="ORF">J2S57_003841</name>
</gene>
<evidence type="ECO:0000256" key="1">
    <source>
        <dbReference type="ARBA" id="ARBA00023239"/>
    </source>
</evidence>
<comment type="cofactor">
    <cofactor evidence="2">
        <name>Mg(2+)</name>
        <dbReference type="ChEBI" id="CHEBI:18420"/>
    </cofactor>
</comment>
<dbReference type="Proteomes" id="UP001235712">
    <property type="component" value="Unassembled WGS sequence"/>
</dbReference>
<keyword evidence="2" id="KW-0460">Magnesium</keyword>
<dbReference type="SFLD" id="SFLDG01020">
    <property type="entry name" value="Terpene_Cyclase_Like_2"/>
    <property type="match status" value="2"/>
</dbReference>
<dbReference type="EMBL" id="JAUSQZ010000001">
    <property type="protein sequence ID" value="MDP9828092.1"/>
    <property type="molecule type" value="Genomic_DNA"/>
</dbReference>
<dbReference type="RefSeq" id="WP_307244925.1">
    <property type="nucleotide sequence ID" value="NZ_JAUSQZ010000001.1"/>
</dbReference>
<evidence type="ECO:0000313" key="4">
    <source>
        <dbReference type="Proteomes" id="UP001235712"/>
    </source>
</evidence>
<keyword evidence="2" id="KW-0479">Metal-binding</keyword>
<reference evidence="3 4" key="1">
    <citation type="submission" date="2023-07" db="EMBL/GenBank/DDBJ databases">
        <title>Sequencing the genomes of 1000 actinobacteria strains.</title>
        <authorList>
            <person name="Klenk H.-P."/>
        </authorList>
    </citation>
    <scope>NUCLEOTIDE SEQUENCE [LARGE SCALE GENOMIC DNA]</scope>
    <source>
        <strain evidence="3 4">DSM 44388</strain>
    </source>
</reference>
<keyword evidence="4" id="KW-1185">Reference proteome</keyword>
<comment type="caution">
    <text evidence="3">The sequence shown here is derived from an EMBL/GenBank/DDBJ whole genome shotgun (WGS) entry which is preliminary data.</text>
</comment>
<proteinExistence type="inferred from homology"/>
<name>A0ABT9P6K1_9ACTN</name>
<comment type="similarity">
    <text evidence="2">Belongs to the terpene synthase family.</text>
</comment>
<dbReference type="InterPro" id="IPR008949">
    <property type="entry name" value="Isoprenoid_synthase_dom_sf"/>
</dbReference>
<evidence type="ECO:0000256" key="2">
    <source>
        <dbReference type="RuleBase" id="RU366034"/>
    </source>
</evidence>
<dbReference type="Gene3D" id="1.10.600.10">
    <property type="entry name" value="Farnesyl Diphosphate Synthase"/>
    <property type="match status" value="2"/>
</dbReference>
<dbReference type="InterPro" id="IPR034686">
    <property type="entry name" value="Terpene_cyclase-like_2"/>
</dbReference>
<dbReference type="EC" id="4.2.3.-" evidence="2"/>